<dbReference type="RefSeq" id="WP_154121448.1">
    <property type="nucleotide sequence ID" value="NZ_WJXB01000011.1"/>
</dbReference>
<evidence type="ECO:0000256" key="1">
    <source>
        <dbReference type="ARBA" id="ARBA00004236"/>
    </source>
</evidence>
<dbReference type="PROSITE" id="PS50885">
    <property type="entry name" value="HAMP"/>
    <property type="match status" value="1"/>
</dbReference>
<comment type="similarity">
    <text evidence="5">Belongs to the methyl-accepting chemotaxis (MCP) protein family.</text>
</comment>
<dbReference type="SMART" id="SM00304">
    <property type="entry name" value="HAMP"/>
    <property type="match status" value="1"/>
</dbReference>
<dbReference type="Gene3D" id="1.10.8.500">
    <property type="entry name" value="HAMP domain in histidine kinase"/>
    <property type="match status" value="1"/>
</dbReference>
<dbReference type="Gene3D" id="3.30.450.20">
    <property type="entry name" value="PAS domain"/>
    <property type="match status" value="1"/>
</dbReference>
<dbReference type="GO" id="GO:0005886">
    <property type="term" value="C:plasma membrane"/>
    <property type="evidence" value="ECO:0007669"/>
    <property type="project" value="UniProtKB-SubCell"/>
</dbReference>
<dbReference type="CDD" id="cd06225">
    <property type="entry name" value="HAMP"/>
    <property type="match status" value="1"/>
</dbReference>
<name>A0A7X2H9C5_9BACL</name>
<dbReference type="Pfam" id="PF00672">
    <property type="entry name" value="HAMP"/>
    <property type="match status" value="1"/>
</dbReference>
<dbReference type="AlphaFoldDB" id="A0A7X2H9C5"/>
<keyword evidence="7" id="KW-0812">Transmembrane</keyword>
<dbReference type="Proteomes" id="UP000463051">
    <property type="component" value="Unassembled WGS sequence"/>
</dbReference>
<keyword evidence="3 7" id="KW-0472">Membrane</keyword>
<dbReference type="PANTHER" id="PTHR32089">
    <property type="entry name" value="METHYL-ACCEPTING CHEMOTAXIS PROTEIN MCPB"/>
    <property type="match status" value="1"/>
</dbReference>
<feature type="transmembrane region" description="Helical" evidence="7">
    <location>
        <begin position="312"/>
        <end position="330"/>
    </location>
</feature>
<feature type="domain" description="HAMP" evidence="9">
    <location>
        <begin position="331"/>
        <end position="383"/>
    </location>
</feature>
<evidence type="ECO:0000259" key="9">
    <source>
        <dbReference type="PROSITE" id="PS50885"/>
    </source>
</evidence>
<dbReference type="EMBL" id="WJXB01000011">
    <property type="protein sequence ID" value="MRN55952.1"/>
    <property type="molecule type" value="Genomic_DNA"/>
</dbReference>
<dbReference type="PANTHER" id="PTHR32089:SF114">
    <property type="entry name" value="METHYL-ACCEPTING CHEMOTAXIS PROTEIN MCPB"/>
    <property type="match status" value="1"/>
</dbReference>
<comment type="subcellular location">
    <subcellularLocation>
        <location evidence="1">Cell membrane</location>
    </subcellularLocation>
</comment>
<evidence type="ECO:0000256" key="5">
    <source>
        <dbReference type="ARBA" id="ARBA00029447"/>
    </source>
</evidence>
<keyword evidence="7" id="KW-1133">Transmembrane helix</keyword>
<evidence type="ECO:0000256" key="4">
    <source>
        <dbReference type="ARBA" id="ARBA00023224"/>
    </source>
</evidence>
<evidence type="ECO:0000259" key="8">
    <source>
        <dbReference type="PROSITE" id="PS50111"/>
    </source>
</evidence>
<dbReference type="CDD" id="cd18774">
    <property type="entry name" value="PDC2_HK_sensor"/>
    <property type="match status" value="1"/>
</dbReference>
<evidence type="ECO:0000256" key="3">
    <source>
        <dbReference type="ARBA" id="ARBA00023136"/>
    </source>
</evidence>
<evidence type="ECO:0000256" key="7">
    <source>
        <dbReference type="SAM" id="Phobius"/>
    </source>
</evidence>
<dbReference type="InterPro" id="IPR003660">
    <property type="entry name" value="HAMP_dom"/>
</dbReference>
<keyword evidence="2" id="KW-1003">Cell membrane</keyword>
<evidence type="ECO:0000256" key="2">
    <source>
        <dbReference type="ARBA" id="ARBA00022475"/>
    </source>
</evidence>
<gene>
    <name evidence="10" type="ORF">GJB61_23550</name>
</gene>
<proteinExistence type="inferred from homology"/>
<evidence type="ECO:0000313" key="10">
    <source>
        <dbReference type="EMBL" id="MRN55952.1"/>
    </source>
</evidence>
<feature type="transmembrane region" description="Helical" evidence="7">
    <location>
        <begin position="20"/>
        <end position="41"/>
    </location>
</feature>
<dbReference type="InterPro" id="IPR004089">
    <property type="entry name" value="MCPsignal_dom"/>
</dbReference>
<dbReference type="Pfam" id="PF00015">
    <property type="entry name" value="MCPsignal"/>
    <property type="match status" value="1"/>
</dbReference>
<protein>
    <submittedName>
        <fullName evidence="10">HAMP domain-containing protein</fullName>
    </submittedName>
</protein>
<organism evidence="10 11">
    <name type="scientific">Paenibacillus monticola</name>
    <dbReference type="NCBI Taxonomy" id="2666075"/>
    <lineage>
        <taxon>Bacteria</taxon>
        <taxon>Bacillati</taxon>
        <taxon>Bacillota</taxon>
        <taxon>Bacilli</taxon>
        <taxon>Bacillales</taxon>
        <taxon>Paenibacillaceae</taxon>
        <taxon>Paenibacillus</taxon>
    </lineage>
</organism>
<dbReference type="SMART" id="SM00283">
    <property type="entry name" value="MA"/>
    <property type="match status" value="1"/>
</dbReference>
<reference evidence="10 11" key="1">
    <citation type="submission" date="2019-11" db="EMBL/GenBank/DDBJ databases">
        <title>Paenibacillus monticola sp. nov., a novel PGPR strain isolated from mountain sample in China.</title>
        <authorList>
            <person name="Zhao Q."/>
            <person name="Li H.-P."/>
            <person name="Zhang J.-L."/>
        </authorList>
    </citation>
    <scope>NUCLEOTIDE SEQUENCE [LARGE SCALE GENOMIC DNA]</scope>
    <source>
        <strain evidence="10 11">LC-T2</strain>
    </source>
</reference>
<keyword evidence="4 6" id="KW-0807">Transducer</keyword>
<dbReference type="SUPFAM" id="SSF58104">
    <property type="entry name" value="Methyl-accepting chemotaxis protein (MCP) signaling domain"/>
    <property type="match status" value="1"/>
</dbReference>
<evidence type="ECO:0000313" key="11">
    <source>
        <dbReference type="Proteomes" id="UP000463051"/>
    </source>
</evidence>
<comment type="caution">
    <text evidence="10">The sequence shown here is derived from an EMBL/GenBank/DDBJ whole genome shotgun (WGS) entry which is preliminary data.</text>
</comment>
<feature type="domain" description="Methyl-accepting transducer" evidence="8">
    <location>
        <begin position="402"/>
        <end position="652"/>
    </location>
</feature>
<evidence type="ECO:0000256" key="6">
    <source>
        <dbReference type="PROSITE-ProRule" id="PRU00284"/>
    </source>
</evidence>
<keyword evidence="11" id="KW-1185">Reference proteome</keyword>
<dbReference type="PROSITE" id="PS50111">
    <property type="entry name" value="CHEMOTAXIS_TRANSDUC_2"/>
    <property type="match status" value="1"/>
</dbReference>
<dbReference type="GO" id="GO:0007165">
    <property type="term" value="P:signal transduction"/>
    <property type="evidence" value="ECO:0007669"/>
    <property type="project" value="UniProtKB-KW"/>
</dbReference>
<sequence>MKTKAKRVSVLNRLNPSKSLGLRLFLVFFIATMVLVLSLGYTSYSVAKQTIERNALSSSQQTVVQTAEKINVVMQRFEDNLVQVFHNREIQAAFNKVNLEGASSQEIAIESSQIVIELNEGLSGVKGVQAVYLIPMKANLPISAAGTKDKAFIEGARAASWFKQMQDKPQSQWLTQSVQKGDTSGVIHYAKSIEGSTKDTGYIAVSDIKVSELENQLSKVNLGVDSYIQLLTSKDELIASSQHQGSDSYLSLGGTLLKGVGQTSGSMPTVDEQGKSILAVYSTLASSGWRLLGVIPSENLFKDANRILQTTYIAVAAAAVVAILIGLWMVRMVSRPLTRLKDLMFEGAEGNLRVRTTVTSRDEIGQLSSSFNMMMERITELVTHTNETAHEVLVTADALSLASHKTADSAKDIAAATEEIAGGAGSLALEADRGNGLTGQISEQMNTVLTATHEMDNMAHNVGQSSEEGVNKLQELLVRTNLTGDMTNTLVRKVNELKDTTSSVIRVLDVMKSITQQTNILSLNASIEASRAGEAGHGFRVVASEIRQLADQSKRNIAIVGDITDRIMIEMNDTVAALSEVAPLFKDQVISVQDTSNIFESVQEQMNHFIARLESVTMSIDSLNQSQGVLSETMSNVSAVAEQSSASSQEVASLSGEQQGVSAHLVELSVSLENASHKLREGLSKFRV</sequence>
<dbReference type="Gene3D" id="1.10.287.950">
    <property type="entry name" value="Methyl-accepting chemotaxis protein"/>
    <property type="match status" value="1"/>
</dbReference>
<accession>A0A7X2H9C5</accession>